<feature type="signal peptide" evidence="1">
    <location>
        <begin position="1"/>
        <end position="22"/>
    </location>
</feature>
<evidence type="ECO:0000313" key="2">
    <source>
        <dbReference type="EMBL" id="SJM94916.1"/>
    </source>
</evidence>
<keyword evidence="1" id="KW-0732">Signal</keyword>
<name>A0A1R4HFC9_9GAMM</name>
<feature type="chain" id="PRO_5011961140" evidence="1">
    <location>
        <begin position="23"/>
        <end position="352"/>
    </location>
</feature>
<dbReference type="AlphaFoldDB" id="A0A1R4HFC9"/>
<dbReference type="EMBL" id="FUKI01000138">
    <property type="protein sequence ID" value="SJM94916.1"/>
    <property type="molecule type" value="Genomic_DNA"/>
</dbReference>
<dbReference type="RefSeq" id="WP_087144544.1">
    <property type="nucleotide sequence ID" value="NZ_FUKI01000138.1"/>
</dbReference>
<reference evidence="3" key="1">
    <citation type="submission" date="2017-02" db="EMBL/GenBank/DDBJ databases">
        <authorList>
            <person name="Daims H."/>
        </authorList>
    </citation>
    <scope>NUCLEOTIDE SEQUENCE [LARGE SCALE GENOMIC DNA]</scope>
</reference>
<gene>
    <name evidence="2" type="ORF">CRENPOLYSF1_600014</name>
</gene>
<organism evidence="2 3">
    <name type="scientific">Crenothrix polyspora</name>
    <dbReference type="NCBI Taxonomy" id="360316"/>
    <lineage>
        <taxon>Bacteria</taxon>
        <taxon>Pseudomonadati</taxon>
        <taxon>Pseudomonadota</taxon>
        <taxon>Gammaproteobacteria</taxon>
        <taxon>Methylococcales</taxon>
        <taxon>Crenotrichaceae</taxon>
        <taxon>Crenothrix</taxon>
    </lineage>
</organism>
<protein>
    <submittedName>
        <fullName evidence="2">Uncharacterized protein</fullName>
    </submittedName>
</protein>
<sequence length="352" mass="39254">MKRRTFLLYSAASVAYSGVSIAAPIISAAVTNIDAVNEIKKLRIKSGVFAGGYQIAPLGKLNWYFTNLGLVSIVPYLSTNDLDLYIRSYLDLYLNRLEANASIKDVVFKNGNPLSGYDLLLSDSDDSYAVTFLSLVTMYIKASSNWTWWNKNKIKLKKVAYYNLAVPIKFNGLSSVFQSPRNKNNNTGYLMDNCEVYRGLRDFANMLRNTGDREADYYDTFANGIVTGITTYLFDIANGGFIPNDTVSVAETSFYAGTTCQVFPQAFGLVELSSYFGTAWNYLNTQTPTWQNGSYDPYPWSILGFVAAQRGFISQAKTQMQTINNLFVSNRGLVTINELGFYQKTKSILASA</sequence>
<dbReference type="Gene3D" id="1.50.10.10">
    <property type="match status" value="1"/>
</dbReference>
<evidence type="ECO:0000313" key="3">
    <source>
        <dbReference type="Proteomes" id="UP000195667"/>
    </source>
</evidence>
<evidence type="ECO:0000256" key="1">
    <source>
        <dbReference type="SAM" id="SignalP"/>
    </source>
</evidence>
<dbReference type="InterPro" id="IPR012341">
    <property type="entry name" value="6hp_glycosidase-like_sf"/>
</dbReference>
<dbReference type="OrthoDB" id="8880998at2"/>
<keyword evidence="3" id="KW-1185">Reference proteome</keyword>
<dbReference type="GO" id="GO:0005975">
    <property type="term" value="P:carbohydrate metabolic process"/>
    <property type="evidence" value="ECO:0007669"/>
    <property type="project" value="InterPro"/>
</dbReference>
<accession>A0A1R4HFC9</accession>
<proteinExistence type="predicted"/>
<dbReference type="Proteomes" id="UP000195667">
    <property type="component" value="Unassembled WGS sequence"/>
</dbReference>